<dbReference type="Gene3D" id="2.40.160.10">
    <property type="entry name" value="Porin"/>
    <property type="match status" value="1"/>
</dbReference>
<sequence>MRKMQSLLMAAIMVAALALTASDASAGFKLKWDDDTYLDLGGRLQIFAVSANDTSLNGDPSNFENRTDFQIRRARFRLGAQANSFMGFFLQTDVSGRDMKMIDAYIKIKASKALQLGAGLIMAPALRQNITSSGTLMTIARPSLTRKSLPWGLKSGTAFNTKSFGDSGAKGAGGVGLGVRDAGLTLWGVIDTSDTVHMKYYFGIYNGAQSGIEGAGRNDNFHYTARYQVSFGDSESKYFHASTYFGKKDVITIGAAYDWQDDLVKERANKIDYKLYTIDFFMEKMGMTVEAAYINMDLGEDVSDVDLSKSAGDGYYVQAGYMISPNIQPWAEYETWSSNAASGYGGHKTWRVGATYIVEKGHRANIKLGYENFTSDENIGSSNEDTIGTLLLGFFSTF</sequence>
<dbReference type="SUPFAM" id="SSF56935">
    <property type="entry name" value="Porins"/>
    <property type="match status" value="1"/>
</dbReference>
<organism evidence="1">
    <name type="scientific">hydrothermal vent metagenome</name>
    <dbReference type="NCBI Taxonomy" id="652676"/>
    <lineage>
        <taxon>unclassified sequences</taxon>
        <taxon>metagenomes</taxon>
        <taxon>ecological metagenomes</taxon>
    </lineage>
</organism>
<dbReference type="EMBL" id="UOGB01000094">
    <property type="protein sequence ID" value="VAX17936.1"/>
    <property type="molecule type" value="Genomic_DNA"/>
</dbReference>
<reference evidence="1" key="1">
    <citation type="submission" date="2018-06" db="EMBL/GenBank/DDBJ databases">
        <authorList>
            <person name="Zhirakovskaya E."/>
        </authorList>
    </citation>
    <scope>NUCLEOTIDE SEQUENCE</scope>
</reference>
<gene>
    <name evidence="1" type="ORF">MNBD_NITROSPINAE03-1114</name>
</gene>
<evidence type="ECO:0000313" key="1">
    <source>
        <dbReference type="EMBL" id="VAX17936.1"/>
    </source>
</evidence>
<evidence type="ECO:0008006" key="2">
    <source>
        <dbReference type="Google" id="ProtNLM"/>
    </source>
</evidence>
<dbReference type="InterPro" id="IPR023614">
    <property type="entry name" value="Porin_dom_sf"/>
</dbReference>
<protein>
    <recommendedName>
        <fullName evidence="2">Porin domain-containing protein</fullName>
    </recommendedName>
</protein>
<dbReference type="AlphaFoldDB" id="A0A3B1BHW7"/>
<accession>A0A3B1BHW7</accession>
<proteinExistence type="predicted"/>
<name>A0A3B1BHW7_9ZZZZ</name>